<dbReference type="Pfam" id="PF04023">
    <property type="entry name" value="FeoA"/>
    <property type="match status" value="1"/>
</dbReference>
<keyword evidence="1" id="KW-0408">Iron</keyword>
<dbReference type="EMBL" id="CP041165">
    <property type="protein sequence ID" value="QOP40585.1"/>
    <property type="molecule type" value="Genomic_DNA"/>
</dbReference>
<dbReference type="SUPFAM" id="SSF50037">
    <property type="entry name" value="C-terminal domain of transcriptional repressors"/>
    <property type="match status" value="1"/>
</dbReference>
<evidence type="ECO:0000259" key="2">
    <source>
        <dbReference type="SMART" id="SM00899"/>
    </source>
</evidence>
<name>A0A7M1AT41_9BACT</name>
<accession>A0A7M1AT41</accession>
<dbReference type="SMART" id="SM00899">
    <property type="entry name" value="FeoA"/>
    <property type="match status" value="1"/>
</dbReference>
<keyword evidence="4" id="KW-1185">Reference proteome</keyword>
<dbReference type="InterPro" id="IPR038157">
    <property type="entry name" value="FeoA_core_dom"/>
</dbReference>
<dbReference type="AlphaFoldDB" id="A0A7M1AT41"/>
<evidence type="ECO:0000256" key="1">
    <source>
        <dbReference type="ARBA" id="ARBA00023004"/>
    </source>
</evidence>
<evidence type="ECO:0000313" key="3">
    <source>
        <dbReference type="EMBL" id="QOP40585.1"/>
    </source>
</evidence>
<dbReference type="GO" id="GO:0046914">
    <property type="term" value="F:transition metal ion binding"/>
    <property type="evidence" value="ECO:0007669"/>
    <property type="project" value="InterPro"/>
</dbReference>
<organism evidence="3 4">
    <name type="scientific">Sulfurimonas marina</name>
    <dbReference type="NCBI Taxonomy" id="2590551"/>
    <lineage>
        <taxon>Bacteria</taxon>
        <taxon>Pseudomonadati</taxon>
        <taxon>Campylobacterota</taxon>
        <taxon>Epsilonproteobacteria</taxon>
        <taxon>Campylobacterales</taxon>
        <taxon>Sulfurimonadaceae</taxon>
        <taxon>Sulfurimonas</taxon>
    </lineage>
</organism>
<gene>
    <name evidence="3" type="ORF">FJR03_02040</name>
</gene>
<feature type="domain" description="Ferrous iron transporter FeoA-like" evidence="2">
    <location>
        <begin position="1"/>
        <end position="73"/>
    </location>
</feature>
<evidence type="ECO:0000313" key="4">
    <source>
        <dbReference type="Proteomes" id="UP000593910"/>
    </source>
</evidence>
<dbReference type="InterPro" id="IPR007167">
    <property type="entry name" value="Fe-transptr_FeoA-like"/>
</dbReference>
<dbReference type="RefSeq" id="WP_193114005.1">
    <property type="nucleotide sequence ID" value="NZ_CP041165.1"/>
</dbReference>
<dbReference type="InterPro" id="IPR052713">
    <property type="entry name" value="FeoA"/>
</dbReference>
<dbReference type="InterPro" id="IPR008988">
    <property type="entry name" value="Transcriptional_repressor_C"/>
</dbReference>
<dbReference type="Gene3D" id="2.30.30.90">
    <property type="match status" value="1"/>
</dbReference>
<reference evidence="3 4" key="1">
    <citation type="submission" date="2019-06" db="EMBL/GenBank/DDBJ databases">
        <title>Sulfurimonas gotlandica sp. nov., a chemoautotrophic and psychrotolerant epsilonproteobacterium isolated from a pelagic redoxcline, and an emended description of the genus Sulfurimonas.</title>
        <authorList>
            <person name="Wang S."/>
            <person name="Jiang L."/>
            <person name="Shao Z."/>
        </authorList>
    </citation>
    <scope>NUCLEOTIDE SEQUENCE [LARGE SCALE GENOMIC DNA]</scope>
    <source>
        <strain evidence="3 4">B2</strain>
    </source>
</reference>
<sequence>MRLIESKRGQKLEVVKLHANEELKHRLISFGIMKHTLIEFIGEAPRKKTIEIKVGNMQVALRAQEAEMIEVKEI</sequence>
<dbReference type="PANTHER" id="PTHR42954">
    <property type="entry name" value="FE(2+) TRANSPORT PROTEIN A"/>
    <property type="match status" value="1"/>
</dbReference>
<dbReference type="Proteomes" id="UP000593910">
    <property type="component" value="Chromosome"/>
</dbReference>
<protein>
    <submittedName>
        <fullName evidence="3">Ferrous iron transport protein A</fullName>
    </submittedName>
</protein>
<dbReference type="KEGG" id="smax:FJR03_02040"/>
<proteinExistence type="predicted"/>
<dbReference type="PANTHER" id="PTHR42954:SF2">
    <property type="entry name" value="FE(2+) TRANSPORT PROTEIN A"/>
    <property type="match status" value="1"/>
</dbReference>